<dbReference type="Proteomes" id="UP000677305">
    <property type="component" value="Chromosome"/>
</dbReference>
<proteinExistence type="predicted"/>
<dbReference type="InterPro" id="IPR036890">
    <property type="entry name" value="HATPase_C_sf"/>
</dbReference>
<feature type="domain" description="Sensor histidine kinase NatK-like C-terminal" evidence="2">
    <location>
        <begin position="335"/>
        <end position="433"/>
    </location>
</feature>
<feature type="transmembrane region" description="Helical" evidence="1">
    <location>
        <begin position="6"/>
        <end position="26"/>
    </location>
</feature>
<dbReference type="AlphaFoldDB" id="A0A8J8MAC6"/>
<keyword evidence="1" id="KW-0472">Membrane</keyword>
<reference evidence="4 5" key="1">
    <citation type="submission" date="2020-07" db="EMBL/GenBank/DDBJ databases">
        <title>Vallitalea guaymasensis genome.</title>
        <authorList>
            <person name="Postec A."/>
        </authorList>
    </citation>
    <scope>NUCLEOTIDE SEQUENCE [LARGE SCALE GENOMIC DNA]</scope>
    <source>
        <strain evidence="4 5">Ra1766G1</strain>
    </source>
</reference>
<organism evidence="4 5">
    <name type="scientific">Vallitalea guaymasensis</name>
    <dbReference type="NCBI Taxonomy" id="1185412"/>
    <lineage>
        <taxon>Bacteria</taxon>
        <taxon>Bacillati</taxon>
        <taxon>Bacillota</taxon>
        <taxon>Clostridia</taxon>
        <taxon>Lachnospirales</taxon>
        <taxon>Vallitaleaceae</taxon>
        <taxon>Vallitalea</taxon>
    </lineage>
</organism>
<evidence type="ECO:0000259" key="2">
    <source>
        <dbReference type="Pfam" id="PF14501"/>
    </source>
</evidence>
<dbReference type="PANTHER" id="PTHR40448:SF1">
    <property type="entry name" value="TWO-COMPONENT SENSOR HISTIDINE KINASE"/>
    <property type="match status" value="1"/>
</dbReference>
<dbReference type="CDD" id="cd16935">
    <property type="entry name" value="HATPase_AgrC-ComD-like"/>
    <property type="match status" value="1"/>
</dbReference>
<keyword evidence="1" id="KW-1133">Transmembrane helix</keyword>
<feature type="transmembrane region" description="Helical" evidence="1">
    <location>
        <begin position="87"/>
        <end position="113"/>
    </location>
</feature>
<dbReference type="Pfam" id="PF14501">
    <property type="entry name" value="HATPase_c_5"/>
    <property type="match status" value="1"/>
</dbReference>
<sequence length="439" mass="50048">MIWYLIELFVDIVEALIIIKFCSSVYKKRYNSIIAYYVGGFSITAIIFIFNYFSYDLDCTFRGSFLGMIIIMFVVVLALYDEKIMKLLLGYIGLLILIVAIEGIILSLLSFIFGESPAVFAKSNILRVLGMVVSKLITFLVIVLFISDGERFGLRFLKKSLLIEIITLFIINLGIMISIVPMYRNLMYENNEDSIVAGFVILGLGIVNIVSLLIYDKLLAQSKKDLELQLKIQQYEMQSKYFDEINNATLKLKSLRHDMSNHLGNIKGLLRYKEYTKLEEYLNKLLSQIDEVDKIIITKYPAISALLNRKYARAGNNNINCVMNIGSVDNLTIDTVDICIILGNLIDNAIEATVKVDENNRYIKLDINNVNNYLVIDCVNSTIGSENISLDTTKEDKEIHGIGLMNINQIVEKYYGNMEIMCIKDYFSVNIMLYNGELN</sequence>
<feature type="transmembrane region" description="Helical" evidence="1">
    <location>
        <begin position="195"/>
        <end position="215"/>
    </location>
</feature>
<dbReference type="PANTHER" id="PTHR40448">
    <property type="entry name" value="TWO-COMPONENT SENSOR HISTIDINE KINASE"/>
    <property type="match status" value="1"/>
</dbReference>
<keyword evidence="5" id="KW-1185">Reference proteome</keyword>
<dbReference type="Pfam" id="PF14689">
    <property type="entry name" value="SPOB_a"/>
    <property type="match status" value="1"/>
</dbReference>
<accession>A0A8J8MAC6</accession>
<evidence type="ECO:0000256" key="1">
    <source>
        <dbReference type="SAM" id="Phobius"/>
    </source>
</evidence>
<evidence type="ECO:0000313" key="4">
    <source>
        <dbReference type="EMBL" id="QUH29040.1"/>
    </source>
</evidence>
<dbReference type="Gene3D" id="3.30.565.10">
    <property type="entry name" value="Histidine kinase-like ATPase, C-terminal domain"/>
    <property type="match status" value="1"/>
</dbReference>
<gene>
    <name evidence="4" type="ORF">HYG85_08945</name>
</gene>
<dbReference type="GO" id="GO:0042802">
    <property type="term" value="F:identical protein binding"/>
    <property type="evidence" value="ECO:0007669"/>
    <property type="project" value="TreeGrafter"/>
</dbReference>
<evidence type="ECO:0000259" key="3">
    <source>
        <dbReference type="Pfam" id="PF14689"/>
    </source>
</evidence>
<dbReference type="EMBL" id="CP058561">
    <property type="protein sequence ID" value="QUH29040.1"/>
    <property type="molecule type" value="Genomic_DNA"/>
</dbReference>
<feature type="transmembrane region" description="Helical" evidence="1">
    <location>
        <begin position="161"/>
        <end position="183"/>
    </location>
</feature>
<dbReference type="SUPFAM" id="SSF55874">
    <property type="entry name" value="ATPase domain of HSP90 chaperone/DNA topoisomerase II/histidine kinase"/>
    <property type="match status" value="1"/>
</dbReference>
<keyword evidence="1" id="KW-0812">Transmembrane</keyword>
<feature type="transmembrane region" description="Helical" evidence="1">
    <location>
        <begin position="125"/>
        <end position="149"/>
    </location>
</feature>
<dbReference type="InterPro" id="IPR039506">
    <property type="entry name" value="SPOB_a"/>
</dbReference>
<dbReference type="Gene3D" id="1.10.287.130">
    <property type="match status" value="1"/>
</dbReference>
<feature type="transmembrane region" description="Helical" evidence="1">
    <location>
        <begin position="61"/>
        <end position="80"/>
    </location>
</feature>
<name>A0A8J8MAC6_9FIRM</name>
<dbReference type="InterPro" id="IPR032834">
    <property type="entry name" value="NatK-like_C"/>
</dbReference>
<feature type="transmembrane region" description="Helical" evidence="1">
    <location>
        <begin position="33"/>
        <end position="55"/>
    </location>
</feature>
<evidence type="ECO:0000313" key="5">
    <source>
        <dbReference type="Proteomes" id="UP000677305"/>
    </source>
</evidence>
<dbReference type="RefSeq" id="WP_212693182.1">
    <property type="nucleotide sequence ID" value="NZ_CP058561.1"/>
</dbReference>
<protein>
    <submittedName>
        <fullName evidence="4">GHKL domain-containing protein</fullName>
    </submittedName>
</protein>
<feature type="domain" description="SpoOB alpha-helical" evidence="3">
    <location>
        <begin position="237"/>
        <end position="295"/>
    </location>
</feature>
<dbReference type="KEGG" id="vgu:HYG85_08945"/>